<dbReference type="AlphaFoldDB" id="G0MFQ5"/>
<dbReference type="eggNOG" id="ENOG502RAZH">
    <property type="taxonomic scope" value="Eukaryota"/>
</dbReference>
<dbReference type="Pfam" id="PF07735">
    <property type="entry name" value="FBA_2"/>
    <property type="match status" value="1"/>
</dbReference>
<gene>
    <name evidence="3" type="ORF">CAEBREN_21706</name>
</gene>
<dbReference type="InParanoid" id="G0MFQ5"/>
<dbReference type="Proteomes" id="UP000008068">
    <property type="component" value="Unassembled WGS sequence"/>
</dbReference>
<feature type="domain" description="Sdz-33 F-box" evidence="2">
    <location>
        <begin position="68"/>
        <end position="114"/>
    </location>
</feature>
<dbReference type="EMBL" id="GL379792">
    <property type="protein sequence ID" value="EGT54170.1"/>
    <property type="molecule type" value="Genomic_DNA"/>
</dbReference>
<dbReference type="InterPro" id="IPR012885">
    <property type="entry name" value="F-box_Sdz-33"/>
</dbReference>
<organism evidence="4">
    <name type="scientific">Caenorhabditis brenneri</name>
    <name type="common">Nematode worm</name>
    <dbReference type="NCBI Taxonomy" id="135651"/>
    <lineage>
        <taxon>Eukaryota</taxon>
        <taxon>Metazoa</taxon>
        <taxon>Ecdysozoa</taxon>
        <taxon>Nematoda</taxon>
        <taxon>Chromadorea</taxon>
        <taxon>Rhabditida</taxon>
        <taxon>Rhabditina</taxon>
        <taxon>Rhabditomorpha</taxon>
        <taxon>Rhabditoidea</taxon>
        <taxon>Rhabditidae</taxon>
        <taxon>Peloderinae</taxon>
        <taxon>Caenorhabditis</taxon>
    </lineage>
</organism>
<evidence type="ECO:0000313" key="4">
    <source>
        <dbReference type="Proteomes" id="UP000008068"/>
    </source>
</evidence>
<keyword evidence="4" id="KW-1185">Reference proteome</keyword>
<dbReference type="OMA" id="HENACKF"/>
<protein>
    <recommendedName>
        <fullName evidence="2">Sdz-33 F-box domain-containing protein</fullName>
    </recommendedName>
</protein>
<reference evidence="4" key="1">
    <citation type="submission" date="2011-07" db="EMBL/GenBank/DDBJ databases">
        <authorList>
            <consortium name="Caenorhabditis brenneri Sequencing and Analysis Consortium"/>
            <person name="Wilson R.K."/>
        </authorList>
    </citation>
    <scope>NUCLEOTIDE SEQUENCE [LARGE SCALE GENOMIC DNA]</scope>
    <source>
        <strain evidence="4">PB2801</strain>
    </source>
</reference>
<name>G0MFQ5_CAEBE</name>
<evidence type="ECO:0000259" key="2">
    <source>
        <dbReference type="Pfam" id="PF07735"/>
    </source>
</evidence>
<feature type="coiled-coil region" evidence="1">
    <location>
        <begin position="201"/>
        <end position="254"/>
    </location>
</feature>
<keyword evidence="1" id="KW-0175">Coiled coil</keyword>
<dbReference type="HOGENOM" id="CLU_044397_2_0_1"/>
<accession>G0MFQ5</accession>
<sequence length="263" mass="31155">MTAEFFKEILTEPAIKDFGVLRLENGEIDAECLDLVMGMAQSNRILHIKRTEIPRDYYHENACKFYDISYDDARWVRIENLLTLKDSYTVSLGSNLLTQRDLNTFIKYWIDSDHDMVASLSSFKSTIAFETERLFDGIVVLKRRRQASYVVAANPTKQRKRSILTINWNDGKFRLKSWDKDQTFRLWGSFEFKSWASEYKVLMVLNKKKELERELEEIQKLLETRQDQNVVKKKNEIERELQNVSQDVDSLYLELRDGVYSYI</sequence>
<proteinExistence type="predicted"/>
<evidence type="ECO:0000313" key="3">
    <source>
        <dbReference type="EMBL" id="EGT54170.1"/>
    </source>
</evidence>
<evidence type="ECO:0000256" key="1">
    <source>
        <dbReference type="SAM" id="Coils"/>
    </source>
</evidence>